<dbReference type="OrthoDB" id="7028951at2"/>
<evidence type="ECO:0000256" key="1">
    <source>
        <dbReference type="SAM" id="MobiDB-lite"/>
    </source>
</evidence>
<keyword evidence="2" id="KW-0812">Transmembrane</keyword>
<dbReference type="SMART" id="SM00850">
    <property type="entry name" value="LytTR"/>
    <property type="match status" value="1"/>
</dbReference>
<feature type="transmembrane region" description="Helical" evidence="2">
    <location>
        <begin position="20"/>
        <end position="41"/>
    </location>
</feature>
<accession>A0A4R5EXQ5</accession>
<dbReference type="Proteomes" id="UP000294662">
    <property type="component" value="Unassembled WGS sequence"/>
</dbReference>
<keyword evidence="2" id="KW-1133">Transmembrane helix</keyword>
<feature type="region of interest" description="Disordered" evidence="1">
    <location>
        <begin position="155"/>
        <end position="187"/>
    </location>
</feature>
<dbReference type="InterPro" id="IPR007492">
    <property type="entry name" value="LytTR_DNA-bd_dom"/>
</dbReference>
<evidence type="ECO:0000313" key="4">
    <source>
        <dbReference type="EMBL" id="TDE39702.1"/>
    </source>
</evidence>
<organism evidence="4 5">
    <name type="scientific">Antarcticimicrobium sediminis</name>
    <dbReference type="NCBI Taxonomy" id="2546227"/>
    <lineage>
        <taxon>Bacteria</taxon>
        <taxon>Pseudomonadati</taxon>
        <taxon>Pseudomonadota</taxon>
        <taxon>Alphaproteobacteria</taxon>
        <taxon>Rhodobacterales</taxon>
        <taxon>Paracoccaceae</taxon>
        <taxon>Antarcticimicrobium</taxon>
    </lineage>
</organism>
<protein>
    <submittedName>
        <fullName evidence="4">LytTR family transcriptional regulator</fullName>
    </submittedName>
</protein>
<gene>
    <name evidence="4" type="ORF">E1B25_06525</name>
</gene>
<keyword evidence="2" id="KW-0472">Membrane</keyword>
<dbReference type="Gene3D" id="2.40.50.1020">
    <property type="entry name" value="LytTr DNA-binding domain"/>
    <property type="match status" value="1"/>
</dbReference>
<keyword evidence="5" id="KW-1185">Reference proteome</keyword>
<feature type="compositionally biased region" description="Basic and acidic residues" evidence="1">
    <location>
        <begin position="157"/>
        <end position="168"/>
    </location>
</feature>
<feature type="transmembrane region" description="Helical" evidence="2">
    <location>
        <begin position="86"/>
        <end position="105"/>
    </location>
</feature>
<name>A0A4R5EXQ5_9RHOB</name>
<proteinExistence type="predicted"/>
<evidence type="ECO:0000256" key="2">
    <source>
        <dbReference type="SAM" id="Phobius"/>
    </source>
</evidence>
<evidence type="ECO:0000313" key="5">
    <source>
        <dbReference type="Proteomes" id="UP000294662"/>
    </source>
</evidence>
<sequence length="285" mass="31723">MQLSGGRLKTFSNRLFRSGFVWPFSRGEAVSLPLVSFFVAYTGPFGTFSLGFGHRLAYWSLVVVISALMANVFARVAHRIAGPGRHLRQDLVLVVLMTTFFTPVLTELTTSFLTVKIASFSEMFVFAQFVAILSLGVATARRVLPKFVLGLNLGKSPENDGPHPDAEPAPKVAPESDPELPSQPRLMRRLPPDFTGPILRLTVQDHFVDVIAPEDEHRLRMRFADAVDEMDPVEGVYTHRSHWVARDAIKGDERDGARVLLRLTNGDLVPVSRTYRPELEKSGLL</sequence>
<feature type="transmembrane region" description="Helical" evidence="2">
    <location>
        <begin position="117"/>
        <end position="138"/>
    </location>
</feature>
<feature type="domain" description="HTH LytTR-type" evidence="3">
    <location>
        <begin position="198"/>
        <end position="285"/>
    </location>
</feature>
<comment type="caution">
    <text evidence="4">The sequence shown here is derived from an EMBL/GenBank/DDBJ whole genome shotgun (WGS) entry which is preliminary data.</text>
</comment>
<dbReference type="GO" id="GO:0003677">
    <property type="term" value="F:DNA binding"/>
    <property type="evidence" value="ECO:0007669"/>
    <property type="project" value="InterPro"/>
</dbReference>
<dbReference type="PROSITE" id="PS50930">
    <property type="entry name" value="HTH_LYTTR"/>
    <property type="match status" value="1"/>
</dbReference>
<dbReference type="AlphaFoldDB" id="A0A4R5EXQ5"/>
<dbReference type="EMBL" id="SMFP01000003">
    <property type="protein sequence ID" value="TDE39702.1"/>
    <property type="molecule type" value="Genomic_DNA"/>
</dbReference>
<feature type="transmembrane region" description="Helical" evidence="2">
    <location>
        <begin position="56"/>
        <end position="74"/>
    </location>
</feature>
<evidence type="ECO:0000259" key="3">
    <source>
        <dbReference type="PROSITE" id="PS50930"/>
    </source>
</evidence>
<reference evidence="4 5" key="1">
    <citation type="submission" date="2019-03" db="EMBL/GenBank/DDBJ databases">
        <authorList>
            <person name="Zhang S."/>
        </authorList>
    </citation>
    <scope>NUCLEOTIDE SEQUENCE [LARGE SCALE GENOMIC DNA]</scope>
    <source>
        <strain evidence="4 5">S4J41</strain>
    </source>
</reference>
<dbReference type="Pfam" id="PF04397">
    <property type="entry name" value="LytTR"/>
    <property type="match status" value="1"/>
</dbReference>